<comment type="caution">
    <text evidence="2">The sequence shown here is derived from an EMBL/GenBank/DDBJ whole genome shotgun (WGS) entry which is preliminary data.</text>
</comment>
<name>A0A8H3XC47_GIGMA</name>
<evidence type="ECO:0000256" key="1">
    <source>
        <dbReference type="SAM" id="MobiDB-lite"/>
    </source>
</evidence>
<reference evidence="2 3" key="1">
    <citation type="journal article" date="2019" name="Environ. Microbiol.">
        <title>At the nexus of three kingdoms: the genome of the mycorrhizal fungus Gigaspora margarita provides insights into plant, endobacterial and fungal interactions.</title>
        <authorList>
            <person name="Venice F."/>
            <person name="Ghignone S."/>
            <person name="Salvioli di Fossalunga A."/>
            <person name="Amselem J."/>
            <person name="Novero M."/>
            <person name="Xianan X."/>
            <person name="Sedzielewska Toro K."/>
            <person name="Morin E."/>
            <person name="Lipzen A."/>
            <person name="Grigoriev I.V."/>
            <person name="Henrissat B."/>
            <person name="Martin F.M."/>
            <person name="Bonfante P."/>
        </authorList>
    </citation>
    <scope>NUCLEOTIDE SEQUENCE [LARGE SCALE GENOMIC DNA]</scope>
    <source>
        <strain evidence="2 3">BEG34</strain>
    </source>
</reference>
<sequence length="93" mass="10599">MTHAKTEDKNTTKTTKIDTSYQRKLLQNDSTNNDDSKTVLSYLKKYEQAKPGQNARSPFEIDSNTLTKAPENDDSSNDVSITTTPNRLQKRQF</sequence>
<protein>
    <submittedName>
        <fullName evidence="2">Uncharacterized protein</fullName>
    </submittedName>
</protein>
<keyword evidence="3" id="KW-1185">Reference proteome</keyword>
<organism evidence="2 3">
    <name type="scientific">Gigaspora margarita</name>
    <dbReference type="NCBI Taxonomy" id="4874"/>
    <lineage>
        <taxon>Eukaryota</taxon>
        <taxon>Fungi</taxon>
        <taxon>Fungi incertae sedis</taxon>
        <taxon>Mucoromycota</taxon>
        <taxon>Glomeromycotina</taxon>
        <taxon>Glomeromycetes</taxon>
        <taxon>Diversisporales</taxon>
        <taxon>Gigasporaceae</taxon>
        <taxon>Gigaspora</taxon>
    </lineage>
</organism>
<feature type="region of interest" description="Disordered" evidence="1">
    <location>
        <begin position="48"/>
        <end position="93"/>
    </location>
</feature>
<evidence type="ECO:0000313" key="3">
    <source>
        <dbReference type="Proteomes" id="UP000439903"/>
    </source>
</evidence>
<dbReference type="EMBL" id="WTPW01001417">
    <property type="protein sequence ID" value="KAF0436951.1"/>
    <property type="molecule type" value="Genomic_DNA"/>
</dbReference>
<feature type="compositionally biased region" description="Polar residues" evidence="1">
    <location>
        <begin position="77"/>
        <end position="87"/>
    </location>
</feature>
<gene>
    <name evidence="2" type="ORF">F8M41_004559</name>
</gene>
<dbReference type="Proteomes" id="UP000439903">
    <property type="component" value="Unassembled WGS sequence"/>
</dbReference>
<proteinExistence type="predicted"/>
<evidence type="ECO:0000313" key="2">
    <source>
        <dbReference type="EMBL" id="KAF0436951.1"/>
    </source>
</evidence>
<accession>A0A8H3XC47</accession>
<dbReference type="AlphaFoldDB" id="A0A8H3XC47"/>